<keyword evidence="3" id="KW-1185">Reference proteome</keyword>
<feature type="transmembrane region" description="Helical" evidence="1">
    <location>
        <begin position="20"/>
        <end position="39"/>
    </location>
</feature>
<dbReference type="AlphaFoldDB" id="A0A2I2FGC0"/>
<organism evidence="2 3">
    <name type="scientific">Aspergillus candidus</name>
    <dbReference type="NCBI Taxonomy" id="41067"/>
    <lineage>
        <taxon>Eukaryota</taxon>
        <taxon>Fungi</taxon>
        <taxon>Dikarya</taxon>
        <taxon>Ascomycota</taxon>
        <taxon>Pezizomycotina</taxon>
        <taxon>Eurotiomycetes</taxon>
        <taxon>Eurotiomycetidae</taxon>
        <taxon>Eurotiales</taxon>
        <taxon>Aspergillaceae</taxon>
        <taxon>Aspergillus</taxon>
        <taxon>Aspergillus subgen. Circumdati</taxon>
    </lineage>
</organism>
<dbReference type="GeneID" id="36519107"/>
<reference evidence="2 3" key="1">
    <citation type="submission" date="2017-12" db="EMBL/GenBank/DDBJ databases">
        <authorList>
            <consortium name="DOE Joint Genome Institute"/>
            <person name="Haridas S."/>
            <person name="Kjaerbolling I."/>
            <person name="Vesth T.C."/>
            <person name="Frisvad J.C."/>
            <person name="Nybo J.L."/>
            <person name="Theobald S."/>
            <person name="Kuo A."/>
            <person name="Bowyer P."/>
            <person name="Matsuda Y."/>
            <person name="Mondo S."/>
            <person name="Lyhne E.K."/>
            <person name="Kogle M.E."/>
            <person name="Clum A."/>
            <person name="Lipzen A."/>
            <person name="Salamov A."/>
            <person name="Ngan C.Y."/>
            <person name="Daum C."/>
            <person name="Chiniquy J."/>
            <person name="Barry K."/>
            <person name="LaButti K."/>
            <person name="Simmons B.A."/>
            <person name="Magnuson J.K."/>
            <person name="Mortensen U.H."/>
            <person name="Larsen T.O."/>
            <person name="Grigoriev I.V."/>
            <person name="Baker S.E."/>
            <person name="Andersen M.R."/>
            <person name="Nordberg H.P."/>
            <person name="Cantor M.N."/>
            <person name="Hua S.X."/>
        </authorList>
    </citation>
    <scope>NUCLEOTIDE SEQUENCE [LARGE SCALE GENOMIC DNA]</scope>
    <source>
        <strain evidence="2 3">CBS 102.13</strain>
    </source>
</reference>
<dbReference type="Proteomes" id="UP000234585">
    <property type="component" value="Unassembled WGS sequence"/>
</dbReference>
<name>A0A2I2FGC0_ASPCN</name>
<keyword evidence="1" id="KW-0812">Transmembrane</keyword>
<gene>
    <name evidence="2" type="ORF">BDW47DRAFT_102886</name>
</gene>
<evidence type="ECO:0000313" key="3">
    <source>
        <dbReference type="Proteomes" id="UP000234585"/>
    </source>
</evidence>
<keyword evidence="1" id="KW-1133">Transmembrane helix</keyword>
<dbReference type="EMBL" id="KZ559128">
    <property type="protein sequence ID" value="PLB39671.1"/>
    <property type="molecule type" value="Genomic_DNA"/>
</dbReference>
<evidence type="ECO:0000313" key="2">
    <source>
        <dbReference type="EMBL" id="PLB39671.1"/>
    </source>
</evidence>
<dbReference type="RefSeq" id="XP_024673683.1">
    <property type="nucleotide sequence ID" value="XM_024811947.1"/>
</dbReference>
<keyword evidence="1" id="KW-0472">Membrane</keyword>
<protein>
    <submittedName>
        <fullName evidence="2">Uncharacterized protein</fullName>
    </submittedName>
</protein>
<sequence length="55" mass="6381">MACLLLVDFPPAVSPFLKRPIFFVFPSIFVSKSLFLFSYRASLNSQHVFQLPRIF</sequence>
<proteinExistence type="predicted"/>
<evidence type="ECO:0000256" key="1">
    <source>
        <dbReference type="SAM" id="Phobius"/>
    </source>
</evidence>
<accession>A0A2I2FGC0</accession>